<protein>
    <submittedName>
        <fullName evidence="1">Uncharacterized protein</fullName>
    </submittedName>
</protein>
<dbReference type="EMBL" id="JACEIK010025886">
    <property type="protein sequence ID" value="MCE5166542.1"/>
    <property type="molecule type" value="Genomic_DNA"/>
</dbReference>
<evidence type="ECO:0000313" key="1">
    <source>
        <dbReference type="EMBL" id="MCE5166542.1"/>
    </source>
</evidence>
<keyword evidence="2" id="KW-1185">Reference proteome</keyword>
<sequence length="264" mass="31208">MEMEAWPEMIETIKEFCDDSRMVFCFGNTELTPTLEEVLDSFESLRMKSRRVRGTTDMAQNRFESGYDKLCKAWLKKNLQMTLTPGTNTYDQVEDVESKGQSLGILHPVERGGSRCEPRDEYKQCDHIDHRGYTTYECSVLRTKIHEMINSGQIIHMWGPHAILACDQVKPETPITEDARIHLLDFIGFEESYAIIYQKLIDAKIIYPFEKKRKSSVKQKDEETFPYHSREVRHTIKECRIFRFYLEHLIQTENIWVKFPSNRY</sequence>
<reference evidence="1 2" key="1">
    <citation type="journal article" date="2021" name="BMC Genomics">
        <title>Datura genome reveals duplications of psychoactive alkaloid biosynthetic genes and high mutation rate following tissue culture.</title>
        <authorList>
            <person name="Rajewski A."/>
            <person name="Carter-House D."/>
            <person name="Stajich J."/>
            <person name="Litt A."/>
        </authorList>
    </citation>
    <scope>NUCLEOTIDE SEQUENCE [LARGE SCALE GENOMIC DNA]</scope>
    <source>
        <strain evidence="1">AR-01</strain>
    </source>
</reference>
<proteinExistence type="predicted"/>
<gene>
    <name evidence="1" type="ORF">HAX54_021513</name>
</gene>
<organism evidence="1 2">
    <name type="scientific">Datura stramonium</name>
    <name type="common">Jimsonweed</name>
    <name type="synonym">Common thornapple</name>
    <dbReference type="NCBI Taxonomy" id="4076"/>
    <lineage>
        <taxon>Eukaryota</taxon>
        <taxon>Viridiplantae</taxon>
        <taxon>Streptophyta</taxon>
        <taxon>Embryophyta</taxon>
        <taxon>Tracheophyta</taxon>
        <taxon>Spermatophyta</taxon>
        <taxon>Magnoliopsida</taxon>
        <taxon>eudicotyledons</taxon>
        <taxon>Gunneridae</taxon>
        <taxon>Pentapetalae</taxon>
        <taxon>asterids</taxon>
        <taxon>lamiids</taxon>
        <taxon>Solanales</taxon>
        <taxon>Solanaceae</taxon>
        <taxon>Solanoideae</taxon>
        <taxon>Datureae</taxon>
        <taxon>Datura</taxon>
    </lineage>
</organism>
<evidence type="ECO:0000313" key="2">
    <source>
        <dbReference type="Proteomes" id="UP000823775"/>
    </source>
</evidence>
<dbReference type="Proteomes" id="UP000823775">
    <property type="component" value="Unassembled WGS sequence"/>
</dbReference>
<name>A0ABS8Y687_DATST</name>
<comment type="caution">
    <text evidence="1">The sequence shown here is derived from an EMBL/GenBank/DDBJ whole genome shotgun (WGS) entry which is preliminary data.</text>
</comment>
<accession>A0ABS8Y687</accession>